<dbReference type="CDD" id="cd01392">
    <property type="entry name" value="HTH_LacI"/>
    <property type="match status" value="1"/>
</dbReference>
<evidence type="ECO:0000259" key="4">
    <source>
        <dbReference type="PROSITE" id="PS50932"/>
    </source>
</evidence>
<dbReference type="InterPro" id="IPR010982">
    <property type="entry name" value="Lambda_DNA-bd_dom_sf"/>
</dbReference>
<dbReference type="PANTHER" id="PTHR30146:SF153">
    <property type="entry name" value="LACTOSE OPERON REPRESSOR"/>
    <property type="match status" value="1"/>
</dbReference>
<feature type="domain" description="HTH lacI-type" evidence="4">
    <location>
        <begin position="2"/>
        <end position="56"/>
    </location>
</feature>
<accession>A0A9X2D8Q2</accession>
<dbReference type="Pfam" id="PF00356">
    <property type="entry name" value="LacI"/>
    <property type="match status" value="1"/>
</dbReference>
<dbReference type="PANTHER" id="PTHR30146">
    <property type="entry name" value="LACI-RELATED TRANSCRIPTIONAL REPRESSOR"/>
    <property type="match status" value="1"/>
</dbReference>
<dbReference type="PROSITE" id="PS50932">
    <property type="entry name" value="HTH_LACI_2"/>
    <property type="match status" value="1"/>
</dbReference>
<dbReference type="Pfam" id="PF13377">
    <property type="entry name" value="Peripla_BP_3"/>
    <property type="match status" value="1"/>
</dbReference>
<dbReference type="Gene3D" id="3.40.50.2300">
    <property type="match status" value="2"/>
</dbReference>
<evidence type="ECO:0000313" key="7">
    <source>
        <dbReference type="Proteomes" id="UP001139485"/>
    </source>
</evidence>
<keyword evidence="7" id="KW-1185">Reference proteome</keyword>
<gene>
    <name evidence="6" type="ORF">M8330_13840</name>
</gene>
<dbReference type="GO" id="GO:0003700">
    <property type="term" value="F:DNA-binding transcription factor activity"/>
    <property type="evidence" value="ECO:0007669"/>
    <property type="project" value="TreeGrafter"/>
</dbReference>
<dbReference type="SUPFAM" id="SSF53822">
    <property type="entry name" value="Periplasmic binding protein-like I"/>
    <property type="match status" value="1"/>
</dbReference>
<dbReference type="CDD" id="cd06267">
    <property type="entry name" value="PBP1_LacI_sugar_binding-like"/>
    <property type="match status" value="1"/>
</dbReference>
<reference evidence="6" key="1">
    <citation type="submission" date="2022-05" db="EMBL/GenBank/DDBJ databases">
        <authorList>
            <person name="Tuo L."/>
        </authorList>
    </citation>
    <scope>NUCLEOTIDE SEQUENCE</scope>
    <source>
        <strain evidence="6">BSK12Z-4</strain>
    </source>
</reference>
<dbReference type="InterPro" id="IPR000843">
    <property type="entry name" value="HTH_LacI"/>
</dbReference>
<dbReference type="Proteomes" id="UP001139485">
    <property type="component" value="Unassembled WGS sequence"/>
</dbReference>
<feature type="domain" description="HTH cro/C1-type" evidence="5">
    <location>
        <begin position="3"/>
        <end position="39"/>
    </location>
</feature>
<dbReference type="RefSeq" id="WP_250827808.1">
    <property type="nucleotide sequence ID" value="NZ_JAMOIL010000017.1"/>
</dbReference>
<dbReference type="Gene3D" id="1.10.260.40">
    <property type="entry name" value="lambda repressor-like DNA-binding domains"/>
    <property type="match status" value="1"/>
</dbReference>
<evidence type="ECO:0000256" key="3">
    <source>
        <dbReference type="ARBA" id="ARBA00023163"/>
    </source>
</evidence>
<evidence type="ECO:0000259" key="5">
    <source>
        <dbReference type="PROSITE" id="PS50943"/>
    </source>
</evidence>
<keyword evidence="2" id="KW-0238">DNA-binding</keyword>
<sequence length="340" mass="36947">MVTISDVAKRAGVSRSTVSYVFSGRRAISPEVRARVADAARELGYTANAGARALRTSQTRVIGLLAQFLDDEFAPAMLQYIQGVTDTARKLGYDVLLVTDPDGPAALRRVTDSRMVDGVVLLNVAEDDPRIPLLRNAEQPGALVGLPRDGAGVDVFDLDFPEAGRLMVEQMVEAGHEEMLLISQPHDVVERGGAYVWRLRDGCMQRAEQLGVRVHHSFAPSRAPEIGECLHDLLDEHPGVTGLLLNNEAAATALPGVLHQRGLSAPDDLSVIGRYSEEFARVFSLPFSSVESAPDFLGRLAVQHLVHRIEGQRPHDSAYIARLVAPVFRDRGSVGPAKRI</sequence>
<dbReference type="InterPro" id="IPR001387">
    <property type="entry name" value="Cro/C1-type_HTH"/>
</dbReference>
<evidence type="ECO:0000256" key="1">
    <source>
        <dbReference type="ARBA" id="ARBA00023015"/>
    </source>
</evidence>
<comment type="caution">
    <text evidence="6">The sequence shown here is derived from an EMBL/GenBank/DDBJ whole genome shotgun (WGS) entry which is preliminary data.</text>
</comment>
<dbReference type="SUPFAM" id="SSF47413">
    <property type="entry name" value="lambda repressor-like DNA-binding domains"/>
    <property type="match status" value="1"/>
</dbReference>
<protein>
    <submittedName>
        <fullName evidence="6">LacI family transcriptional regulator</fullName>
    </submittedName>
</protein>
<dbReference type="GO" id="GO:0000976">
    <property type="term" value="F:transcription cis-regulatory region binding"/>
    <property type="evidence" value="ECO:0007669"/>
    <property type="project" value="TreeGrafter"/>
</dbReference>
<name>A0A9X2D8Q2_9ACTN</name>
<proteinExistence type="predicted"/>
<organism evidence="6 7">
    <name type="scientific">Nocardioides bruguierae</name>
    <dbReference type="NCBI Taxonomy" id="2945102"/>
    <lineage>
        <taxon>Bacteria</taxon>
        <taxon>Bacillati</taxon>
        <taxon>Actinomycetota</taxon>
        <taxon>Actinomycetes</taxon>
        <taxon>Propionibacteriales</taxon>
        <taxon>Nocardioidaceae</taxon>
        <taxon>Nocardioides</taxon>
    </lineage>
</organism>
<dbReference type="SMART" id="SM00354">
    <property type="entry name" value="HTH_LACI"/>
    <property type="match status" value="1"/>
</dbReference>
<dbReference type="AlphaFoldDB" id="A0A9X2D8Q2"/>
<evidence type="ECO:0000256" key="2">
    <source>
        <dbReference type="ARBA" id="ARBA00023125"/>
    </source>
</evidence>
<keyword evidence="1" id="KW-0805">Transcription regulation</keyword>
<evidence type="ECO:0000313" key="6">
    <source>
        <dbReference type="EMBL" id="MCM0621372.1"/>
    </source>
</evidence>
<keyword evidence="3" id="KW-0804">Transcription</keyword>
<dbReference type="EMBL" id="JAMOIL010000017">
    <property type="protein sequence ID" value="MCM0621372.1"/>
    <property type="molecule type" value="Genomic_DNA"/>
</dbReference>
<dbReference type="PROSITE" id="PS50943">
    <property type="entry name" value="HTH_CROC1"/>
    <property type="match status" value="1"/>
</dbReference>
<dbReference type="InterPro" id="IPR028082">
    <property type="entry name" value="Peripla_BP_I"/>
</dbReference>
<dbReference type="InterPro" id="IPR046335">
    <property type="entry name" value="LacI/GalR-like_sensor"/>
</dbReference>